<dbReference type="AlphaFoldDB" id="A0A4Q0SF68"/>
<sequence length="134" mass="14477">MLKDGTYSAWFRTPLGSGTGIAHVADGQIWGHDSIMTYSGSCQTDGDRFTAIITIKRHTEGHATVFGADDLTLRLEGTCPGKIARYVGTADQVPGVVLEGTLILSEQQTPAPEATKPRPRFDPAKLPKLPKRSR</sequence>
<protein>
    <recommendedName>
        <fullName evidence="4">T3SS negative regulator,GrlR</fullName>
    </recommendedName>
</protein>
<evidence type="ECO:0000256" key="1">
    <source>
        <dbReference type="SAM" id="MobiDB-lite"/>
    </source>
</evidence>
<dbReference type="RefSeq" id="WP_128917363.1">
    <property type="nucleotide sequence ID" value="NZ_LBJC01000020.1"/>
</dbReference>
<feature type="region of interest" description="Disordered" evidence="1">
    <location>
        <begin position="105"/>
        <end position="134"/>
    </location>
</feature>
<evidence type="ECO:0000313" key="3">
    <source>
        <dbReference type="Proteomes" id="UP000289546"/>
    </source>
</evidence>
<evidence type="ECO:0000313" key="2">
    <source>
        <dbReference type="EMBL" id="RXH36503.1"/>
    </source>
</evidence>
<reference evidence="2 3" key="1">
    <citation type="submission" date="2015-04" db="EMBL/GenBank/DDBJ databases">
        <title>Comparative genomics of rhizobia nodulating Arachis hypogaea in China.</title>
        <authorList>
            <person name="Li Y."/>
        </authorList>
    </citation>
    <scope>NUCLEOTIDE SEQUENCE [LARGE SCALE GENOMIC DNA]</scope>
    <source>
        <strain evidence="2 3">CCBAU 51757</strain>
    </source>
</reference>
<dbReference type="EMBL" id="LBJQ01000011">
    <property type="protein sequence ID" value="RXH36503.1"/>
    <property type="molecule type" value="Genomic_DNA"/>
</dbReference>
<organism evidence="2 3">
    <name type="scientific">Bradyrhizobium nanningense</name>
    <dbReference type="NCBI Taxonomy" id="1325118"/>
    <lineage>
        <taxon>Bacteria</taxon>
        <taxon>Pseudomonadati</taxon>
        <taxon>Pseudomonadota</taxon>
        <taxon>Alphaproteobacteria</taxon>
        <taxon>Hyphomicrobiales</taxon>
        <taxon>Nitrobacteraceae</taxon>
        <taxon>Bradyrhizobium</taxon>
    </lineage>
</organism>
<accession>A0A4Q0SF68</accession>
<keyword evidence="3" id="KW-1185">Reference proteome</keyword>
<dbReference type="Gene3D" id="2.40.128.380">
    <property type="entry name" value="T3SS negative regulator GrlR"/>
    <property type="match status" value="1"/>
</dbReference>
<evidence type="ECO:0008006" key="4">
    <source>
        <dbReference type="Google" id="ProtNLM"/>
    </source>
</evidence>
<dbReference type="OrthoDB" id="8456446at2"/>
<name>A0A4Q0SF68_9BRAD</name>
<comment type="caution">
    <text evidence="2">The sequence shown here is derived from an EMBL/GenBank/DDBJ whole genome shotgun (WGS) entry which is preliminary data.</text>
</comment>
<feature type="compositionally biased region" description="Basic and acidic residues" evidence="1">
    <location>
        <begin position="115"/>
        <end position="125"/>
    </location>
</feature>
<proteinExistence type="predicted"/>
<dbReference type="InterPro" id="IPR043019">
    <property type="entry name" value="GrlR_sf"/>
</dbReference>
<dbReference type="Proteomes" id="UP000289546">
    <property type="component" value="Unassembled WGS sequence"/>
</dbReference>
<gene>
    <name evidence="2" type="ORF">XH99_07370</name>
</gene>